<reference evidence="2 3" key="1">
    <citation type="journal article" date="2017" name="Environ. Microbiol.">
        <title>Decay of the glycolytic pathway and adaptation to intranuclear parasitism within Enterocytozoonidae microsporidia.</title>
        <authorList>
            <person name="Wiredu Boakye D."/>
            <person name="Jaroenlak P."/>
            <person name="Prachumwat A."/>
            <person name="Williams T.A."/>
            <person name="Bateman K.S."/>
            <person name="Itsathitphaisarn O."/>
            <person name="Sritunyalucksana K."/>
            <person name="Paszkiewicz K.H."/>
            <person name="Moore K.A."/>
            <person name="Stentiford G.D."/>
            <person name="Williams B.A."/>
        </authorList>
    </citation>
    <scope>NUCLEOTIDE SEQUENCE [LARGE SCALE GENOMIC DNA]</scope>
    <source>
        <strain evidence="2 3">GB1</strain>
    </source>
</reference>
<name>A0A1X0Q7P5_9MICR</name>
<organism evidence="2 3">
    <name type="scientific">Hepatospora eriocheir</name>
    <dbReference type="NCBI Taxonomy" id="1081669"/>
    <lineage>
        <taxon>Eukaryota</taxon>
        <taxon>Fungi</taxon>
        <taxon>Fungi incertae sedis</taxon>
        <taxon>Microsporidia</taxon>
        <taxon>Hepatosporidae</taxon>
        <taxon>Hepatospora</taxon>
    </lineage>
</organism>
<proteinExistence type="predicted"/>
<accession>A0A1X0Q7P5</accession>
<dbReference type="AlphaFoldDB" id="A0A1X0Q7P5"/>
<feature type="chain" id="PRO_5013207757" description="Secreted protein" evidence="1">
    <location>
        <begin position="20"/>
        <end position="70"/>
    </location>
</feature>
<keyword evidence="3" id="KW-1185">Reference proteome</keyword>
<keyword evidence="1" id="KW-0732">Signal</keyword>
<dbReference type="VEuPathDB" id="MicrosporidiaDB:HERIO_2235"/>
<sequence length="70" mass="7340">MIRSAVLSLNFLTASTTLAGEILRTTYFAASSRCTNNGKSSCLGLIISTNLTISSVLKTKNLESLANGLS</sequence>
<dbReference type="Proteomes" id="UP000192356">
    <property type="component" value="Unassembled WGS sequence"/>
</dbReference>
<dbReference type="EMBL" id="LVKB01000190">
    <property type="protein sequence ID" value="ORD95762.1"/>
    <property type="molecule type" value="Genomic_DNA"/>
</dbReference>
<gene>
    <name evidence="2" type="ORF">HERIO_2235</name>
</gene>
<protein>
    <recommendedName>
        <fullName evidence="4">Secreted protein</fullName>
    </recommendedName>
</protein>
<evidence type="ECO:0000313" key="2">
    <source>
        <dbReference type="EMBL" id="ORD95762.1"/>
    </source>
</evidence>
<evidence type="ECO:0000256" key="1">
    <source>
        <dbReference type="SAM" id="SignalP"/>
    </source>
</evidence>
<comment type="caution">
    <text evidence="2">The sequence shown here is derived from an EMBL/GenBank/DDBJ whole genome shotgun (WGS) entry which is preliminary data.</text>
</comment>
<evidence type="ECO:0008006" key="4">
    <source>
        <dbReference type="Google" id="ProtNLM"/>
    </source>
</evidence>
<evidence type="ECO:0000313" key="3">
    <source>
        <dbReference type="Proteomes" id="UP000192356"/>
    </source>
</evidence>
<dbReference type="VEuPathDB" id="MicrosporidiaDB:A0H76_1034"/>
<feature type="signal peptide" evidence="1">
    <location>
        <begin position="1"/>
        <end position="19"/>
    </location>
</feature>